<gene>
    <name evidence="1" type="ORF">HOP51_20030</name>
</gene>
<dbReference type="RefSeq" id="WP_234275650.1">
    <property type="nucleotide sequence ID" value="NZ_JABFTT010000020.1"/>
</dbReference>
<protein>
    <submittedName>
        <fullName evidence="1">Uncharacterized protein</fullName>
    </submittedName>
</protein>
<reference evidence="1 2" key="1">
    <citation type="journal article" date="2021" name="Front. Microbiol.">
        <title>Aerobic Denitrification and Heterotrophic Sulfur Oxidation in the Genus Halomonas Revealed by Six Novel Species Characterizations and Genome-Based Analysis.</title>
        <authorList>
            <person name="Wang L."/>
            <person name="Shao Z."/>
        </authorList>
    </citation>
    <scope>NUCLEOTIDE SEQUENCE [LARGE SCALE GENOMIC DNA]</scope>
    <source>
        <strain evidence="1 2">MCCC 1A11036</strain>
    </source>
</reference>
<dbReference type="EMBL" id="JABFTT010000020">
    <property type="protein sequence ID" value="MCE8022377.1"/>
    <property type="molecule type" value="Genomic_DNA"/>
</dbReference>
<name>A0ABS9AKT3_9GAMM</name>
<evidence type="ECO:0000313" key="1">
    <source>
        <dbReference type="EMBL" id="MCE8022377.1"/>
    </source>
</evidence>
<dbReference type="Proteomes" id="UP001320122">
    <property type="component" value="Unassembled WGS sequence"/>
</dbReference>
<evidence type="ECO:0000313" key="2">
    <source>
        <dbReference type="Proteomes" id="UP001320122"/>
    </source>
</evidence>
<keyword evidence="2" id="KW-1185">Reference proteome</keyword>
<sequence length="70" mass="6883">MGLDRIAPGAAIAACSSRGPQALVDRDETCALTIAPVARRDGAIVQDGRSITGLDRIASAAAAASGSSMG</sequence>
<proteinExistence type="predicted"/>
<organism evidence="1 2">
    <name type="scientific">Billgrantia zhangzhouensis</name>
    <dbReference type="NCBI Taxonomy" id="2733481"/>
    <lineage>
        <taxon>Bacteria</taxon>
        <taxon>Pseudomonadati</taxon>
        <taxon>Pseudomonadota</taxon>
        <taxon>Gammaproteobacteria</taxon>
        <taxon>Oceanospirillales</taxon>
        <taxon>Halomonadaceae</taxon>
        <taxon>Billgrantia</taxon>
    </lineage>
</organism>
<accession>A0ABS9AKT3</accession>
<comment type="caution">
    <text evidence="1">The sequence shown here is derived from an EMBL/GenBank/DDBJ whole genome shotgun (WGS) entry which is preliminary data.</text>
</comment>